<evidence type="ECO:0000313" key="1">
    <source>
        <dbReference type="EMBL" id="EEB34784.1"/>
    </source>
</evidence>
<comment type="caution">
    <text evidence="1">The sequence shown here is derived from an EMBL/GenBank/DDBJ whole genome shotgun (WGS) entry which is preliminary data.</text>
</comment>
<proteinExistence type="predicted"/>
<accession>B6WQC9</accession>
<dbReference type="AlphaFoldDB" id="B6WQC9"/>
<dbReference type="Proteomes" id="UP000003676">
    <property type="component" value="Unassembled WGS sequence"/>
</dbReference>
<evidence type="ECO:0000313" key="2">
    <source>
        <dbReference type="Proteomes" id="UP000003676"/>
    </source>
</evidence>
<dbReference type="HOGENOM" id="CLU_2377581_0_0_7"/>
<feature type="non-terminal residue" evidence="1">
    <location>
        <position position="1"/>
    </location>
</feature>
<protein>
    <submittedName>
        <fullName evidence="1">Uncharacterized protein</fullName>
    </submittedName>
</protein>
<reference evidence="1 2" key="1">
    <citation type="submission" date="2008-10" db="EMBL/GenBank/DDBJ databases">
        <title>Draft genome sequence of Desulvovibrio piger (ATCC 29098).</title>
        <authorList>
            <person name="Sudarsanam P."/>
            <person name="Ley R."/>
            <person name="Guruge J."/>
            <person name="Turnbaugh P.J."/>
            <person name="Mahowald M."/>
            <person name="Liep D."/>
            <person name="Gordon J."/>
        </authorList>
    </citation>
    <scope>NUCLEOTIDE SEQUENCE [LARGE SCALE GENOMIC DNA]</scope>
    <source>
        <strain evidence="1 2">ATCC 29098</strain>
    </source>
</reference>
<dbReference type="EMBL" id="ABXU01000011">
    <property type="protein sequence ID" value="EEB34784.1"/>
    <property type="molecule type" value="Genomic_DNA"/>
</dbReference>
<gene>
    <name evidence="1" type="ORF">DESPIG_00249</name>
</gene>
<name>B6WQC9_9BACT</name>
<organism evidence="1 2">
    <name type="scientific">Desulfovibrio piger ATCC 29098</name>
    <dbReference type="NCBI Taxonomy" id="411464"/>
    <lineage>
        <taxon>Bacteria</taxon>
        <taxon>Pseudomonadati</taxon>
        <taxon>Thermodesulfobacteriota</taxon>
        <taxon>Desulfovibrionia</taxon>
        <taxon>Desulfovibrionales</taxon>
        <taxon>Desulfovibrionaceae</taxon>
        <taxon>Desulfovibrio</taxon>
    </lineage>
</organism>
<reference evidence="1 2" key="2">
    <citation type="submission" date="2008-10" db="EMBL/GenBank/DDBJ databases">
        <authorList>
            <person name="Fulton L."/>
            <person name="Clifton S."/>
            <person name="Fulton B."/>
            <person name="Xu J."/>
            <person name="Minx P."/>
            <person name="Pepin K.H."/>
            <person name="Johnson M."/>
            <person name="Bhonagiri V."/>
            <person name="Nash W.E."/>
            <person name="Mardis E.R."/>
            <person name="Wilson R.K."/>
        </authorList>
    </citation>
    <scope>NUCLEOTIDE SEQUENCE [LARGE SCALE GENOMIC DNA]</scope>
    <source>
        <strain evidence="1 2">ATCC 29098</strain>
    </source>
</reference>
<sequence length="94" mass="10178">GKEGAFFVKTAPSFPQAPIQPRKNFSQVCMPVPVVVRCRLASQPVFRKPALCRLFCFGRSPGTEGKGGNMMAACTHAMAPDQKDAWQDGQSPPL</sequence>